<proteinExistence type="predicted"/>
<comment type="caution">
    <text evidence="1">The sequence shown here is derived from an EMBL/GenBank/DDBJ whole genome shotgun (WGS) entry which is preliminary data.</text>
</comment>
<protein>
    <submittedName>
        <fullName evidence="1">Uncharacterized protein</fullName>
    </submittedName>
</protein>
<dbReference type="RefSeq" id="WP_254163484.1">
    <property type="nucleotide sequence ID" value="NZ_JAHESF010000010.1"/>
</dbReference>
<reference evidence="1 2" key="1">
    <citation type="submission" date="2021-05" db="EMBL/GenBank/DDBJ databases">
        <title>A Polyphasic approach of four new species of the genus Ohtaekwangia: Ohtaekwangia histidinii sp. nov., Ohtaekwangia cretensis sp. nov., Ohtaekwangia indiensis sp. nov., Ohtaekwangia reichenbachii sp. nov. from diverse environment.</title>
        <authorList>
            <person name="Octaviana S."/>
        </authorList>
    </citation>
    <scope>NUCLEOTIDE SEQUENCE [LARGE SCALE GENOMIC DNA]</scope>
    <source>
        <strain evidence="1 2">PWU4</strain>
    </source>
</reference>
<dbReference type="Gene3D" id="1.10.3060.10">
    <property type="entry name" value="Helical scaffold and wing domains of SecA"/>
    <property type="match status" value="1"/>
</dbReference>
<evidence type="ECO:0000313" key="1">
    <source>
        <dbReference type="EMBL" id="MBT1697612.1"/>
    </source>
</evidence>
<dbReference type="Proteomes" id="UP001319200">
    <property type="component" value="Unassembled WGS sequence"/>
</dbReference>
<name>A0AAP2GPM8_9BACT</name>
<dbReference type="EMBL" id="JAHESF010000010">
    <property type="protein sequence ID" value="MBT1697612.1"/>
    <property type="molecule type" value="Genomic_DNA"/>
</dbReference>
<gene>
    <name evidence="1" type="ORF">KK083_12040</name>
</gene>
<organism evidence="1 2">
    <name type="scientific">Chryseosolibacter histidini</name>
    <dbReference type="NCBI Taxonomy" id="2782349"/>
    <lineage>
        <taxon>Bacteria</taxon>
        <taxon>Pseudomonadati</taxon>
        <taxon>Bacteroidota</taxon>
        <taxon>Cytophagia</taxon>
        <taxon>Cytophagales</taxon>
        <taxon>Chryseotaleaceae</taxon>
        <taxon>Chryseosolibacter</taxon>
    </lineage>
</organism>
<keyword evidence="2" id="KW-1185">Reference proteome</keyword>
<dbReference type="AlphaFoldDB" id="A0AAP2GPM8"/>
<evidence type="ECO:0000313" key="2">
    <source>
        <dbReference type="Proteomes" id="UP001319200"/>
    </source>
</evidence>
<accession>A0AAP2GPM8</accession>
<sequence length="175" mass="19945">MFGLFKSSSPGFKVVDKIWMSKQAKLNACAAMLQSNPDCLFIAWFEETARELLQAIGHQENKVIMARDAAAFNRQGRMVMFVEHYPLPTVEQTLFATLNMKEIPVLTAMDEPFFAPFNPENMISLMQKMGMKEHEVVSHSMVSKSIRRAQEAISERTKTDHPATSQAEWFSLNVR</sequence>